<keyword evidence="2" id="KW-1185">Reference proteome</keyword>
<evidence type="ECO:0000313" key="1">
    <source>
        <dbReference type="EMBL" id="MCU9848683.1"/>
    </source>
</evidence>
<proteinExistence type="predicted"/>
<name>A0ABT2X410_9RHOB</name>
<dbReference type="Proteomes" id="UP001209535">
    <property type="component" value="Unassembled WGS sequence"/>
</dbReference>
<evidence type="ECO:0000313" key="2">
    <source>
        <dbReference type="Proteomes" id="UP001209535"/>
    </source>
</evidence>
<gene>
    <name evidence="1" type="ORF">OEZ60_11775</name>
</gene>
<dbReference type="RefSeq" id="WP_263336319.1">
    <property type="nucleotide sequence ID" value="NZ_JAOVQO010000010.1"/>
</dbReference>
<sequence>MSSWLDGILNPLEAVLADAMGGTFDRPSFLKWVRDAAGAQENLWRVSRETERPAATRAVARSPGVVTLDTALLRGSGRRRRFP</sequence>
<organism evidence="1 2">
    <name type="scientific">Albidovulum salinarum</name>
    <dbReference type="NCBI Taxonomy" id="2984153"/>
    <lineage>
        <taxon>Bacteria</taxon>
        <taxon>Pseudomonadati</taxon>
        <taxon>Pseudomonadota</taxon>
        <taxon>Alphaproteobacteria</taxon>
        <taxon>Rhodobacterales</taxon>
        <taxon>Paracoccaceae</taxon>
        <taxon>Albidovulum</taxon>
    </lineage>
</organism>
<protein>
    <submittedName>
        <fullName evidence="1">Uncharacterized protein</fullName>
    </submittedName>
</protein>
<comment type="caution">
    <text evidence="1">The sequence shown here is derived from an EMBL/GenBank/DDBJ whole genome shotgun (WGS) entry which is preliminary data.</text>
</comment>
<reference evidence="1 2" key="1">
    <citation type="submission" date="2022-10" db="EMBL/GenBank/DDBJ databases">
        <title>Defluviimonas sp. nov., isolated from ocean surface sediments.</title>
        <authorList>
            <person name="He W."/>
            <person name="Wang L."/>
            <person name="Zhang D.-F."/>
        </authorList>
    </citation>
    <scope>NUCLEOTIDE SEQUENCE [LARGE SCALE GENOMIC DNA]</scope>
    <source>
        <strain evidence="1 2">WL0024</strain>
    </source>
</reference>
<dbReference type="EMBL" id="JAOVQO010000010">
    <property type="protein sequence ID" value="MCU9848683.1"/>
    <property type="molecule type" value="Genomic_DNA"/>
</dbReference>
<accession>A0ABT2X410</accession>